<evidence type="ECO:0000259" key="2">
    <source>
        <dbReference type="Pfam" id="PF09949"/>
    </source>
</evidence>
<dbReference type="PANTHER" id="PTHR28208">
    <property type="entry name" value="PHOSPHATIDATE PHOSPHATASE APP1"/>
    <property type="match status" value="1"/>
</dbReference>
<reference evidence="3" key="2">
    <citation type="journal article" date="2024" name="Antonie Van Leeuwenhoek">
        <title>Roseihalotalea indica gen. nov., sp. nov., a halophilic Bacteroidetes from mesopelagic Southwest Indian Ocean with higher carbohydrate metabolic potential.</title>
        <authorList>
            <person name="Chen B."/>
            <person name="Zhang M."/>
            <person name="Lin D."/>
            <person name="Ye J."/>
            <person name="Tang K."/>
        </authorList>
    </citation>
    <scope>NUCLEOTIDE SEQUENCE</scope>
    <source>
        <strain evidence="3">TK19036</strain>
    </source>
</reference>
<dbReference type="InterPro" id="IPR052935">
    <property type="entry name" value="Mg2+_PAP"/>
</dbReference>
<dbReference type="InterPro" id="IPR019236">
    <property type="entry name" value="APP1_cat"/>
</dbReference>
<dbReference type="GO" id="GO:0008195">
    <property type="term" value="F:phosphatidate phosphatase activity"/>
    <property type="evidence" value="ECO:0007669"/>
    <property type="project" value="InterPro"/>
</dbReference>
<dbReference type="AlphaFoldDB" id="A0AA49GNT7"/>
<evidence type="ECO:0000256" key="1">
    <source>
        <dbReference type="SAM" id="MobiDB-lite"/>
    </source>
</evidence>
<dbReference type="EMBL" id="CP120682">
    <property type="protein sequence ID" value="WKN36813.1"/>
    <property type="molecule type" value="Genomic_DNA"/>
</dbReference>
<name>A0AA49GNT7_9BACT</name>
<dbReference type="PANTHER" id="PTHR28208:SF3">
    <property type="entry name" value="PHOSPHATIDATE PHOSPHATASE APP1"/>
    <property type="match status" value="1"/>
</dbReference>
<evidence type="ECO:0000313" key="3">
    <source>
        <dbReference type="EMBL" id="WKN36813.1"/>
    </source>
</evidence>
<feature type="region of interest" description="Disordered" evidence="1">
    <location>
        <begin position="363"/>
        <end position="386"/>
    </location>
</feature>
<accession>A0AA49GNT7</accession>
<dbReference type="Pfam" id="PF09949">
    <property type="entry name" value="APP1_cat"/>
    <property type="match status" value="1"/>
</dbReference>
<protein>
    <submittedName>
        <fullName evidence="3">DUF2183 domain-containing protein</fullName>
    </submittedName>
</protein>
<feature type="domain" description="Phosphatidate phosphatase APP1 catalytic" evidence="2">
    <location>
        <begin position="160"/>
        <end position="315"/>
    </location>
</feature>
<organism evidence="3">
    <name type="scientific">Roseihalotalea indica</name>
    <dbReference type="NCBI Taxonomy" id="2867963"/>
    <lineage>
        <taxon>Bacteria</taxon>
        <taxon>Pseudomonadati</taxon>
        <taxon>Bacteroidota</taxon>
        <taxon>Cytophagia</taxon>
        <taxon>Cytophagales</taxon>
        <taxon>Catalimonadaceae</taxon>
        <taxon>Roseihalotalea</taxon>
    </lineage>
</organism>
<reference evidence="3" key="1">
    <citation type="journal article" date="2023" name="Comput. Struct. Biotechnol. J.">
        <title>Discovery of a novel marine Bacteroidetes with a rich repertoire of carbohydrate-active enzymes.</title>
        <authorList>
            <person name="Chen B."/>
            <person name="Liu G."/>
            <person name="Chen Q."/>
            <person name="Wang H."/>
            <person name="Liu L."/>
            <person name="Tang K."/>
        </authorList>
    </citation>
    <scope>NUCLEOTIDE SEQUENCE</scope>
    <source>
        <strain evidence="3">TK19036</strain>
    </source>
</reference>
<gene>
    <name evidence="3" type="ORF">K4G66_31090</name>
</gene>
<feature type="compositionally biased region" description="Basic and acidic residues" evidence="1">
    <location>
        <begin position="373"/>
        <end position="386"/>
    </location>
</feature>
<proteinExistence type="predicted"/>
<sequence>MANPREFFLRALSGIETAYDKTNFFVQKKLGTLGPFAILPYYGYGNHETVFIMGRLLEDQGLEKPGKDASTWKNMVTMLHRYESDEIPGARLRLTFQDQEQEIVTDHEGYFEAEFNTNGTLPPDQIWHEVQVELLDKIVEDQGEVKATGEVMVPDDSAQFGVISDVDDTILVSRSTDLIQKGKLTFLNNAKTRMPFEGVASFYQALQGGSDGKRFNPIFYVSSSPWNLYDLLARFCEVNDIPKGPLLLRDMGISKEKFIKSGHMDYKVEKVENIFKMYPDLPFILIGDSGQKDAEIYRRVVNDYPDKVLAVYIRDVSPNRKSKRDEEVQQIAQTIKNHGVDMLLCQDTEEAAHHAIQKGFIPSSAMQKVTQGKQEDEARRAEEEER</sequence>